<dbReference type="PANTHER" id="PTHR43775:SF51">
    <property type="entry name" value="INACTIVE PHENOLPHTHIOCEROL SYNTHESIS POLYKETIDE SYNTHASE TYPE I PKS1-RELATED"/>
    <property type="match status" value="1"/>
</dbReference>
<dbReference type="PANTHER" id="PTHR43775">
    <property type="entry name" value="FATTY ACID SYNTHASE"/>
    <property type="match status" value="1"/>
</dbReference>
<dbReference type="InterPro" id="IPR055123">
    <property type="entry name" value="SpnB-like_Rossmann"/>
</dbReference>
<dbReference type="EMBL" id="LAKD02000261">
    <property type="protein sequence ID" value="OPF65816.1"/>
    <property type="molecule type" value="Genomic_DNA"/>
</dbReference>
<sequence length="256" mass="26311">DESGRGVASVESLVLRPVDAGQLNAVGGAARDALFRLEWVDVPGVVAAGGEVAPRTEMVRVVSDGPDVVSDVYDRVLEVLERVQGWVGDEDLAGERLVVVTRGAVDAGEGVEDVAGAAVWGLVRSAQSENPGRLVLLDTDDLDGVDSLLPRVLTLGEEQVVVRSGVVRVPRLGRLLPSGDAPESGVFGSGAVLVTGGVGVLGGLVSRHLVVRHGVEKLVLLSRRGAEAGGAAELRAELEAAGAEVLVEACDVADRG</sequence>
<comment type="caution">
    <text evidence="5">The sequence shown here is derived from an EMBL/GenBank/DDBJ whole genome shotgun (WGS) entry which is preliminary data.</text>
</comment>
<dbReference type="InterPro" id="IPR050091">
    <property type="entry name" value="PKS_NRPS_Biosynth_Enz"/>
</dbReference>
<evidence type="ECO:0000259" key="4">
    <source>
        <dbReference type="Pfam" id="PF22953"/>
    </source>
</evidence>
<accession>A0A1V4CLN3</accession>
<dbReference type="OrthoDB" id="4491169at2"/>
<keyword evidence="6" id="KW-1185">Reference proteome</keyword>
<dbReference type="AlphaFoldDB" id="A0A1V4CLN3"/>
<dbReference type="GO" id="GO:0006633">
    <property type="term" value="P:fatty acid biosynthetic process"/>
    <property type="evidence" value="ECO:0007669"/>
    <property type="project" value="TreeGrafter"/>
</dbReference>
<gene>
    <name evidence="5" type="ORF">VT50_0237985</name>
</gene>
<evidence type="ECO:0000259" key="3">
    <source>
        <dbReference type="Pfam" id="PF08659"/>
    </source>
</evidence>
<evidence type="ECO:0000313" key="6">
    <source>
        <dbReference type="Proteomes" id="UP000033615"/>
    </source>
</evidence>
<feature type="non-terminal residue" evidence="5">
    <location>
        <position position="256"/>
    </location>
</feature>
<evidence type="ECO:0000256" key="1">
    <source>
        <dbReference type="ARBA" id="ARBA00022679"/>
    </source>
</evidence>
<dbReference type="Pfam" id="PF08659">
    <property type="entry name" value="KR"/>
    <property type="match status" value="1"/>
</dbReference>
<feature type="non-terminal residue" evidence="5">
    <location>
        <position position="1"/>
    </location>
</feature>
<reference evidence="5" key="1">
    <citation type="submission" date="2016-12" db="EMBL/GenBank/DDBJ databases">
        <title>Genome sequence of Streptomyces antioxidans MUSC 164.</title>
        <authorList>
            <person name="Lee L.-H."/>
            <person name="Ser H.-L."/>
        </authorList>
    </citation>
    <scope>NUCLEOTIDE SEQUENCE [LARGE SCALE GENOMIC DNA]</scope>
    <source>
        <strain evidence="5">MUSC 164</strain>
    </source>
</reference>
<feature type="domain" description="Ketoreductase (KR)" evidence="3">
    <location>
        <begin position="190"/>
        <end position="255"/>
    </location>
</feature>
<keyword evidence="2" id="KW-0511">Multifunctional enzyme</keyword>
<dbReference type="GO" id="GO:0004312">
    <property type="term" value="F:fatty acid synthase activity"/>
    <property type="evidence" value="ECO:0007669"/>
    <property type="project" value="TreeGrafter"/>
</dbReference>
<dbReference type="SUPFAM" id="SSF51735">
    <property type="entry name" value="NAD(P)-binding Rossmann-fold domains"/>
    <property type="match status" value="2"/>
</dbReference>
<dbReference type="Pfam" id="PF22953">
    <property type="entry name" value="SpnB_Rossmann"/>
    <property type="match status" value="1"/>
</dbReference>
<dbReference type="Proteomes" id="UP000033615">
    <property type="component" value="Unassembled WGS sequence"/>
</dbReference>
<dbReference type="InterPro" id="IPR013968">
    <property type="entry name" value="PKS_KR"/>
</dbReference>
<proteinExistence type="predicted"/>
<name>A0A1V4CLN3_9ACTN</name>
<dbReference type="Gene3D" id="3.40.50.720">
    <property type="entry name" value="NAD(P)-binding Rossmann-like Domain"/>
    <property type="match status" value="1"/>
</dbReference>
<protein>
    <submittedName>
        <fullName evidence="5">Uncharacterized protein</fullName>
    </submittedName>
</protein>
<dbReference type="Gene3D" id="3.40.50.11460">
    <property type="match status" value="1"/>
</dbReference>
<feature type="domain" description="Polyketide synthase extender module SpnB-like Rossmann fold" evidence="4">
    <location>
        <begin position="63"/>
        <end position="172"/>
    </location>
</feature>
<keyword evidence="1" id="KW-0808">Transferase</keyword>
<dbReference type="InterPro" id="IPR036291">
    <property type="entry name" value="NAD(P)-bd_dom_sf"/>
</dbReference>
<evidence type="ECO:0000256" key="2">
    <source>
        <dbReference type="ARBA" id="ARBA00023268"/>
    </source>
</evidence>
<evidence type="ECO:0000313" key="5">
    <source>
        <dbReference type="EMBL" id="OPF65816.1"/>
    </source>
</evidence>
<organism evidence="5 6">
    <name type="scientific">Streptomyces antioxidans</name>
    <dbReference type="NCBI Taxonomy" id="1507734"/>
    <lineage>
        <taxon>Bacteria</taxon>
        <taxon>Bacillati</taxon>
        <taxon>Actinomycetota</taxon>
        <taxon>Actinomycetes</taxon>
        <taxon>Kitasatosporales</taxon>
        <taxon>Streptomycetaceae</taxon>
        <taxon>Streptomyces</taxon>
    </lineage>
</organism>